<dbReference type="EMBL" id="CP054492">
    <property type="protein sequence ID" value="QOY51888.1"/>
    <property type="molecule type" value="Genomic_DNA"/>
</dbReference>
<dbReference type="Proteomes" id="UP000593994">
    <property type="component" value="Chromosome"/>
</dbReference>
<evidence type="ECO:0000313" key="3">
    <source>
        <dbReference type="Proteomes" id="UP000593994"/>
    </source>
</evidence>
<evidence type="ECO:0000256" key="1">
    <source>
        <dbReference type="SAM" id="Phobius"/>
    </source>
</evidence>
<protein>
    <recommendedName>
        <fullName evidence="4">Helix-turn-helix domain-containing protein</fullName>
    </recommendedName>
</protein>
<organism evidence="2 3">
    <name type="scientific">Candidatus Sulfurimonas baltica</name>
    <dbReference type="NCBI Taxonomy" id="2740404"/>
    <lineage>
        <taxon>Bacteria</taxon>
        <taxon>Pseudomonadati</taxon>
        <taxon>Campylobacterota</taxon>
        <taxon>Epsilonproteobacteria</taxon>
        <taxon>Campylobacterales</taxon>
        <taxon>Sulfurimonadaceae</taxon>
        <taxon>Sulfurimonas</taxon>
    </lineage>
</organism>
<evidence type="ECO:0000313" key="2">
    <source>
        <dbReference type="EMBL" id="QOY51888.1"/>
    </source>
</evidence>
<keyword evidence="1" id="KW-0812">Transmembrane</keyword>
<proteinExistence type="predicted"/>
<evidence type="ECO:0008006" key="4">
    <source>
        <dbReference type="Google" id="ProtNLM"/>
    </source>
</evidence>
<reference evidence="2 3" key="1">
    <citation type="submission" date="2020-05" db="EMBL/GenBank/DDBJ databases">
        <title>Sulfurimonas marisnigri, sp. nov., and Sulfurimonas baltica, sp. nov., manganese oxide reducing chemolithoautotrophs of the class Epsilonproteobacteria isolated from the pelagic redoxclines of the Black and Baltic Seas and emended description of the genus Sulfurimonas.</title>
        <authorList>
            <person name="Henkel J.V."/>
            <person name="Laudan C."/>
            <person name="Werner J."/>
            <person name="Neu T."/>
            <person name="Plewe S."/>
            <person name="Sproer C."/>
            <person name="Bunk B."/>
            <person name="Schulz-Vogt H.N."/>
        </authorList>
    </citation>
    <scope>NUCLEOTIDE SEQUENCE [LARGE SCALE GENOMIC DNA]</scope>
    <source>
        <strain evidence="2 3">GD2</strain>
    </source>
</reference>
<keyword evidence="1" id="KW-0472">Membrane</keyword>
<sequence length="262" mass="30144">MKGGYDALKEIGAQKIHEATHISREYVQAILHESFEGMTRVQLFGFISILEREYSIDLSELKSRAVEYFNDNTPPINEENRTKVSLFSNQKRNLAPIYIGVALAIFVVFALLNIKSINKEVSKNTTVDNSVIDSAKSNIANDIKDENSSEIEKVEVIKEETVVEDSKSEALSFKIFPRTKVWLGYIDLITYKKYQTTFSDEFSLDPSKDWLLAFGHGHINIEINGVVKEYKNPKTVRFLYKDAELKELNFEEFRNLNRGNIW</sequence>
<keyword evidence="1" id="KW-1133">Transmembrane helix</keyword>
<dbReference type="RefSeq" id="WP_194369469.1">
    <property type="nucleotide sequence ID" value="NZ_CP054492.1"/>
</dbReference>
<gene>
    <name evidence="2" type="ORF">HUE88_12430</name>
</gene>
<dbReference type="AlphaFoldDB" id="A0A7S7LW15"/>
<keyword evidence="3" id="KW-1185">Reference proteome</keyword>
<feature type="transmembrane region" description="Helical" evidence="1">
    <location>
        <begin position="95"/>
        <end position="114"/>
    </location>
</feature>
<dbReference type="KEGG" id="sbal:HUE88_12430"/>
<accession>A0A7S7LW15</accession>
<name>A0A7S7LW15_9BACT</name>